<dbReference type="PANTHER" id="PTHR28043">
    <property type="entry name" value="INCREASED RECOMBINATION CENTERS PROTEIN 6"/>
    <property type="match status" value="1"/>
</dbReference>
<gene>
    <name evidence="5" type="ORF">CANARDRAFT_26500</name>
</gene>
<dbReference type="PANTHER" id="PTHR28043:SF1">
    <property type="entry name" value="INCREASED RECOMBINATION CENTERS PROTEIN 6"/>
    <property type="match status" value="1"/>
</dbReference>
<sequence>MGNNQILIAGGPKTNKLTLLKEIFQVKDLQNYIDEDSENHSGIIVDNVKVHTKYYKTVIGAFVDEFNDSSIEAHQLWLADFRSEQMRELRDYIQGIIITMDLNMSLQDIRDIVSELETLSDQLDEEFLERSNDEDNFQWNGFKVVVGTTKLGYELDQDKLLEIEDLILGSGFEFIWYEDNRPANTDGDTFGKKRLLEIVENNEWRDLDLLKKMPTESKEAKDNQLVDTMTPLLSEDNENDPSTDPTQDLDRVINKLRQAKLNVSKINSRDSKEEYVNAVLNDIMKYI</sequence>
<dbReference type="GO" id="GO:0030674">
    <property type="term" value="F:protein-macromolecule adaptor activity"/>
    <property type="evidence" value="ECO:0007669"/>
    <property type="project" value="TreeGrafter"/>
</dbReference>
<evidence type="ECO:0000256" key="2">
    <source>
        <dbReference type="ARBA" id="ARBA00007973"/>
    </source>
</evidence>
<name>A0A1E4T5M8_9ASCO</name>
<dbReference type="Pfam" id="PF10199">
    <property type="entry name" value="Adaptin_binding"/>
    <property type="match status" value="1"/>
</dbReference>
<keyword evidence="4" id="KW-0160">Chromosomal rearrangement</keyword>
<reference evidence="6" key="1">
    <citation type="submission" date="2016-04" db="EMBL/GenBank/DDBJ databases">
        <title>Comparative genomics of biotechnologically important yeasts.</title>
        <authorList>
            <consortium name="DOE Joint Genome Institute"/>
            <person name="Riley R."/>
            <person name="Haridas S."/>
            <person name="Wolfe K.H."/>
            <person name="Lopes M.R."/>
            <person name="Hittinger C.T."/>
            <person name="Goker M."/>
            <person name="Salamov A."/>
            <person name="Wisecaver J."/>
            <person name="Long T.M."/>
            <person name="Aerts A.L."/>
            <person name="Barry K."/>
            <person name="Choi C."/>
            <person name="Clum A."/>
            <person name="Coughlan A.Y."/>
            <person name="Deshpande S."/>
            <person name="Douglass A.P."/>
            <person name="Hanson S.J."/>
            <person name="Klenk H.-P."/>
            <person name="Labutti K."/>
            <person name="Lapidus A."/>
            <person name="Lindquist E."/>
            <person name="Lipzen A."/>
            <person name="Meier-Kolthoff J.P."/>
            <person name="Ohm R.A."/>
            <person name="Otillar R.P."/>
            <person name="Pangilinan J."/>
            <person name="Peng Y."/>
            <person name="Rokas A."/>
            <person name="Rosa C.A."/>
            <person name="Scheuner C."/>
            <person name="Sibirny A.A."/>
            <person name="Slot J.C."/>
            <person name="Stielow J.B."/>
            <person name="Sun H."/>
            <person name="Kurtzman C.P."/>
            <person name="Blackwell M."/>
            <person name="Grigoriev I.V."/>
            <person name="Jeffries T.W."/>
        </authorList>
    </citation>
    <scope>NUCLEOTIDE SEQUENCE [LARGE SCALE GENOMIC DNA]</scope>
    <source>
        <strain evidence="6">NRRL YB-2248</strain>
    </source>
</reference>
<proteinExistence type="inferred from homology"/>
<dbReference type="GO" id="GO:0016192">
    <property type="term" value="P:vesicle-mediated transport"/>
    <property type="evidence" value="ECO:0007669"/>
    <property type="project" value="InterPro"/>
</dbReference>
<evidence type="ECO:0000313" key="5">
    <source>
        <dbReference type="EMBL" id="ODV87067.1"/>
    </source>
</evidence>
<organism evidence="5 6">
    <name type="scientific">[Candida] arabinofermentans NRRL YB-2248</name>
    <dbReference type="NCBI Taxonomy" id="983967"/>
    <lineage>
        <taxon>Eukaryota</taxon>
        <taxon>Fungi</taxon>
        <taxon>Dikarya</taxon>
        <taxon>Ascomycota</taxon>
        <taxon>Saccharomycotina</taxon>
        <taxon>Pichiomycetes</taxon>
        <taxon>Pichiales</taxon>
        <taxon>Pichiaceae</taxon>
        <taxon>Ogataea</taxon>
        <taxon>Ogataea/Candida clade</taxon>
    </lineage>
</organism>
<protein>
    <recommendedName>
        <fullName evidence="3">Increased recombination centers protein 6</fullName>
    </recommendedName>
</protein>
<dbReference type="AlphaFoldDB" id="A0A1E4T5M8"/>
<evidence type="ECO:0000256" key="4">
    <source>
        <dbReference type="ARBA" id="ARBA00022447"/>
    </source>
</evidence>
<comment type="similarity">
    <text evidence="2">Belongs to the IRC6 family.</text>
</comment>
<dbReference type="InterPro" id="IPR034627">
    <property type="entry name" value="Irc6"/>
</dbReference>
<keyword evidence="6" id="KW-1185">Reference proteome</keyword>
<dbReference type="Gene3D" id="3.40.50.11960">
    <property type="match status" value="1"/>
</dbReference>
<evidence type="ECO:0000256" key="1">
    <source>
        <dbReference type="ARBA" id="ARBA00002976"/>
    </source>
</evidence>
<evidence type="ECO:0000256" key="3">
    <source>
        <dbReference type="ARBA" id="ARBA00015902"/>
    </source>
</evidence>
<dbReference type="EMBL" id="KV453848">
    <property type="protein sequence ID" value="ODV87067.1"/>
    <property type="molecule type" value="Genomic_DNA"/>
</dbReference>
<dbReference type="OrthoDB" id="10261384at2759"/>
<dbReference type="Proteomes" id="UP000094801">
    <property type="component" value="Unassembled WGS sequence"/>
</dbReference>
<accession>A0A1E4T5M8</accession>
<comment type="function">
    <text evidence="1">Involved in gross chromosomal rearrangements (GCRs) and telomere healing.</text>
</comment>
<dbReference type="STRING" id="983967.A0A1E4T5M8"/>
<evidence type="ECO:0000313" key="6">
    <source>
        <dbReference type="Proteomes" id="UP000094801"/>
    </source>
</evidence>